<sequence>MSWVEREQRTESRAETLGQRLGLHILRREWGTWCGWFGAIWGIRWLHCCFGSVGLQSFGCVQCKAWLVQLELGVVCGSPSGVHVGSASKSFVRSAHVCSGVEKGCRVYVEVTIDANHVLVCSDTIVVSSLMKE</sequence>
<gene>
    <name evidence="1" type="ORF">VNO80_13056</name>
</gene>
<dbReference type="Proteomes" id="UP001374584">
    <property type="component" value="Unassembled WGS sequence"/>
</dbReference>
<name>A0AAN9N6Y2_PHACN</name>
<dbReference type="AlphaFoldDB" id="A0AAN9N6Y2"/>
<dbReference type="EMBL" id="JAYMYR010000005">
    <property type="protein sequence ID" value="KAK7364418.1"/>
    <property type="molecule type" value="Genomic_DNA"/>
</dbReference>
<evidence type="ECO:0000313" key="2">
    <source>
        <dbReference type="Proteomes" id="UP001374584"/>
    </source>
</evidence>
<evidence type="ECO:0000313" key="1">
    <source>
        <dbReference type="EMBL" id="KAK7364418.1"/>
    </source>
</evidence>
<accession>A0AAN9N6Y2</accession>
<comment type="caution">
    <text evidence="1">The sequence shown here is derived from an EMBL/GenBank/DDBJ whole genome shotgun (WGS) entry which is preliminary data.</text>
</comment>
<keyword evidence="2" id="KW-1185">Reference proteome</keyword>
<proteinExistence type="predicted"/>
<reference evidence="1 2" key="1">
    <citation type="submission" date="2024-01" db="EMBL/GenBank/DDBJ databases">
        <title>The genomes of 5 underutilized Papilionoideae crops provide insights into root nodulation and disease resistanc.</title>
        <authorList>
            <person name="Jiang F."/>
        </authorList>
    </citation>
    <scope>NUCLEOTIDE SEQUENCE [LARGE SCALE GENOMIC DNA]</scope>
    <source>
        <strain evidence="1">JINMINGXINNONG_FW02</strain>
        <tissue evidence="1">Leaves</tissue>
    </source>
</reference>
<organism evidence="1 2">
    <name type="scientific">Phaseolus coccineus</name>
    <name type="common">Scarlet runner bean</name>
    <name type="synonym">Phaseolus multiflorus</name>
    <dbReference type="NCBI Taxonomy" id="3886"/>
    <lineage>
        <taxon>Eukaryota</taxon>
        <taxon>Viridiplantae</taxon>
        <taxon>Streptophyta</taxon>
        <taxon>Embryophyta</taxon>
        <taxon>Tracheophyta</taxon>
        <taxon>Spermatophyta</taxon>
        <taxon>Magnoliopsida</taxon>
        <taxon>eudicotyledons</taxon>
        <taxon>Gunneridae</taxon>
        <taxon>Pentapetalae</taxon>
        <taxon>rosids</taxon>
        <taxon>fabids</taxon>
        <taxon>Fabales</taxon>
        <taxon>Fabaceae</taxon>
        <taxon>Papilionoideae</taxon>
        <taxon>50 kb inversion clade</taxon>
        <taxon>NPAAA clade</taxon>
        <taxon>indigoferoid/millettioid clade</taxon>
        <taxon>Phaseoleae</taxon>
        <taxon>Phaseolus</taxon>
    </lineage>
</organism>
<protein>
    <submittedName>
        <fullName evidence="1">Uncharacterized protein</fullName>
    </submittedName>
</protein>